<evidence type="ECO:0000256" key="1">
    <source>
        <dbReference type="ARBA" id="ARBA00009011"/>
    </source>
</evidence>
<evidence type="ECO:0000313" key="4">
    <source>
        <dbReference type="EnsemblMetazoa" id="XP_783797"/>
    </source>
</evidence>
<organism evidence="4 5">
    <name type="scientific">Strongylocentrotus purpuratus</name>
    <name type="common">Purple sea urchin</name>
    <dbReference type="NCBI Taxonomy" id="7668"/>
    <lineage>
        <taxon>Eukaryota</taxon>
        <taxon>Metazoa</taxon>
        <taxon>Echinodermata</taxon>
        <taxon>Eleutherozoa</taxon>
        <taxon>Echinozoa</taxon>
        <taxon>Echinoidea</taxon>
        <taxon>Euechinoidea</taxon>
        <taxon>Echinacea</taxon>
        <taxon>Camarodonta</taxon>
        <taxon>Echinidea</taxon>
        <taxon>Strongylocentrotidae</taxon>
        <taxon>Strongylocentrotus</taxon>
    </lineage>
</organism>
<dbReference type="InterPro" id="IPR036034">
    <property type="entry name" value="PDZ_sf"/>
</dbReference>
<dbReference type="InterPro" id="IPR017379">
    <property type="entry name" value="GIPC1/2/3"/>
</dbReference>
<evidence type="ECO:0000259" key="3">
    <source>
        <dbReference type="PROSITE" id="PS50106"/>
    </source>
</evidence>
<feature type="compositionally biased region" description="Basic residues" evidence="2">
    <location>
        <begin position="1"/>
        <end position="11"/>
    </location>
</feature>
<reference evidence="4" key="2">
    <citation type="submission" date="2021-01" db="UniProtKB">
        <authorList>
            <consortium name="EnsemblMetazoa"/>
        </authorList>
    </citation>
    <scope>IDENTIFICATION</scope>
</reference>
<dbReference type="GeneID" id="578541"/>
<dbReference type="Pfam" id="PF25082">
    <property type="entry name" value="GIPC1_GH2"/>
    <property type="match status" value="1"/>
</dbReference>
<accession>A0A7M7RE28</accession>
<dbReference type="OMA" id="FDMIGPR"/>
<dbReference type="FunFam" id="2.30.42.10:FF:000097">
    <property type="entry name" value="PDZ domain-containing protein GIPC1 isoform 1"/>
    <property type="match status" value="1"/>
</dbReference>
<evidence type="ECO:0000256" key="2">
    <source>
        <dbReference type="SAM" id="MobiDB-lite"/>
    </source>
</evidence>
<dbReference type="InterPro" id="IPR056814">
    <property type="entry name" value="GIPC1-3_GH1"/>
</dbReference>
<dbReference type="PROSITE" id="PS50106">
    <property type="entry name" value="PDZ"/>
    <property type="match status" value="1"/>
</dbReference>
<dbReference type="InParanoid" id="A0A7M7RE28"/>
<dbReference type="InterPro" id="IPR055349">
    <property type="entry name" value="GH2_GIPC"/>
</dbReference>
<dbReference type="FunCoup" id="A0A7M7RE28">
    <property type="interactions" value="1299"/>
</dbReference>
<dbReference type="SMART" id="SM00228">
    <property type="entry name" value="PDZ"/>
    <property type="match status" value="1"/>
</dbReference>
<dbReference type="SUPFAM" id="SSF50156">
    <property type="entry name" value="PDZ domain-like"/>
    <property type="match status" value="1"/>
</dbReference>
<dbReference type="InterPro" id="IPR001478">
    <property type="entry name" value="PDZ"/>
</dbReference>
<evidence type="ECO:0000313" key="5">
    <source>
        <dbReference type="Proteomes" id="UP000007110"/>
    </source>
</evidence>
<dbReference type="KEGG" id="spu:578541"/>
<feature type="compositionally biased region" description="Polar residues" evidence="2">
    <location>
        <begin position="59"/>
        <end position="71"/>
    </location>
</feature>
<reference evidence="5" key="1">
    <citation type="submission" date="2015-02" db="EMBL/GenBank/DDBJ databases">
        <title>Genome sequencing for Strongylocentrotus purpuratus.</title>
        <authorList>
            <person name="Murali S."/>
            <person name="Liu Y."/>
            <person name="Vee V."/>
            <person name="English A."/>
            <person name="Wang M."/>
            <person name="Skinner E."/>
            <person name="Han Y."/>
            <person name="Muzny D.M."/>
            <person name="Worley K.C."/>
            <person name="Gibbs R.A."/>
        </authorList>
    </citation>
    <scope>NUCLEOTIDE SEQUENCE</scope>
</reference>
<dbReference type="RefSeq" id="XP_783797.1">
    <property type="nucleotide sequence ID" value="XM_778704.5"/>
</dbReference>
<dbReference type="OrthoDB" id="6509831at2759"/>
<dbReference type="Gene3D" id="2.30.42.10">
    <property type="match status" value="1"/>
</dbReference>
<proteinExistence type="inferred from homology"/>
<dbReference type="AlphaFoldDB" id="A0A7M7RE28"/>
<dbReference type="Proteomes" id="UP000007110">
    <property type="component" value="Unassembled WGS sequence"/>
</dbReference>
<dbReference type="PANTHER" id="PTHR12259:SF1">
    <property type="entry name" value="GH21964P"/>
    <property type="match status" value="1"/>
</dbReference>
<keyword evidence="5" id="KW-1185">Reference proteome</keyword>
<name>A0A7M7RE28_STRPU</name>
<dbReference type="CDD" id="cd06707">
    <property type="entry name" value="PDZ_GIPC"/>
    <property type="match status" value="1"/>
</dbReference>
<dbReference type="PANTHER" id="PTHR12259">
    <property type="entry name" value="RGS-GAIP INTERACTING PROTEIN GIPC"/>
    <property type="match status" value="1"/>
</dbReference>
<dbReference type="EnsemblMetazoa" id="XM_778704">
    <property type="protein sequence ID" value="XP_783797"/>
    <property type="gene ID" value="LOC578541"/>
</dbReference>
<sequence>MPFFSKKKGDKKKNGGLADPVTNAQSYNGAGDTPTHSPYADDPSSRSLPTLPADAPAGQHSTPGKQSTMNNAPPPKPQRLVFSAFLAHGSPPAKVEGFTNVKELYEKIGEGFSMPASEILFCTLNTFKTDMDKLLGGQIGLSDSIYAHIKGQKFEIAVNKVEAALGLTITDNGAGYAFVKRIKEGSIMEKNGFVEVGDHIVKINATEMIGCRHYEVARALKDLPIGEDFTMKLIRPHKAFNEIGPRGSKVSMATNNNIGTGKATLRLHTKGPATVEQLPEEYETLAVGKVDDCLESYMGIRDLDLAASIVDMFKGKTDFVEFMTAFNEHFDLFGFPEAFVFEVWGFIKDAKDKRLTDPASNLVEFDEAF</sequence>
<dbReference type="Pfam" id="PF25083">
    <property type="entry name" value="GIPC1_GH1"/>
    <property type="match status" value="1"/>
</dbReference>
<dbReference type="KEGG" id="spu:105446396"/>
<comment type="similarity">
    <text evidence="1">Belongs to the GIPC family.</text>
</comment>
<dbReference type="RefSeq" id="XP_030851869.1">
    <property type="nucleotide sequence ID" value="XM_030996009.1"/>
</dbReference>
<protein>
    <recommendedName>
        <fullName evidence="3">PDZ domain-containing protein</fullName>
    </recommendedName>
</protein>
<dbReference type="Pfam" id="PF00595">
    <property type="entry name" value="PDZ"/>
    <property type="match status" value="1"/>
</dbReference>
<feature type="region of interest" description="Disordered" evidence="2">
    <location>
        <begin position="1"/>
        <end position="78"/>
    </location>
</feature>
<dbReference type="EnsemblMetazoa" id="XM_030996009">
    <property type="protein sequence ID" value="XP_030851869"/>
    <property type="gene ID" value="LOC105446396"/>
</dbReference>
<dbReference type="CDD" id="cd21180">
    <property type="entry name" value="GH2_GIPC"/>
    <property type="match status" value="1"/>
</dbReference>
<feature type="domain" description="PDZ" evidence="3">
    <location>
        <begin position="155"/>
        <end position="222"/>
    </location>
</feature>
<dbReference type="GeneID" id="105446396"/>